<dbReference type="InterPro" id="IPR029063">
    <property type="entry name" value="SAM-dependent_MTases_sf"/>
</dbReference>
<dbReference type="CDD" id="cd02440">
    <property type="entry name" value="AdoMet_MTases"/>
    <property type="match status" value="1"/>
</dbReference>
<feature type="domain" description="Methyltransferase type 11" evidence="4">
    <location>
        <begin position="78"/>
        <end position="174"/>
    </location>
</feature>
<gene>
    <name evidence="5" type="ORF">I6G64_05325</name>
    <name evidence="6" type="ORF">NCTC12961_01735</name>
</gene>
<accession>A0A2X4U4H5</accession>
<proteinExistence type="predicted"/>
<evidence type="ECO:0000256" key="2">
    <source>
        <dbReference type="ARBA" id="ARBA00022679"/>
    </source>
</evidence>
<protein>
    <submittedName>
        <fullName evidence="5">Class I SAM-dependent methyltransferase</fullName>
    </submittedName>
    <submittedName>
        <fullName evidence="6">Uncharacterized protein/domain, possibly involved in tellurite resistance</fullName>
    </submittedName>
</protein>
<evidence type="ECO:0000313" key="7">
    <source>
        <dbReference type="Proteomes" id="UP000248897"/>
    </source>
</evidence>
<keyword evidence="8" id="KW-1185">Reference proteome</keyword>
<dbReference type="GO" id="GO:0032259">
    <property type="term" value="P:methylation"/>
    <property type="evidence" value="ECO:0007669"/>
    <property type="project" value="UniProtKB-KW"/>
</dbReference>
<name>A0A2X4U4H5_SERPL</name>
<evidence type="ECO:0000256" key="1">
    <source>
        <dbReference type="ARBA" id="ARBA00022603"/>
    </source>
</evidence>
<dbReference type="SUPFAM" id="SSF53335">
    <property type="entry name" value="S-adenosyl-L-methionine-dependent methyltransferases"/>
    <property type="match status" value="1"/>
</dbReference>
<organism evidence="6 7">
    <name type="scientific">Serratia plymuthica</name>
    <dbReference type="NCBI Taxonomy" id="82996"/>
    <lineage>
        <taxon>Bacteria</taxon>
        <taxon>Pseudomonadati</taxon>
        <taxon>Pseudomonadota</taxon>
        <taxon>Gammaproteobacteria</taxon>
        <taxon>Enterobacterales</taxon>
        <taxon>Yersiniaceae</taxon>
        <taxon>Serratia</taxon>
    </lineage>
</organism>
<dbReference type="GO" id="GO:0008757">
    <property type="term" value="F:S-adenosylmethionine-dependent methyltransferase activity"/>
    <property type="evidence" value="ECO:0007669"/>
    <property type="project" value="InterPro"/>
</dbReference>
<keyword evidence="1 5" id="KW-0489">Methyltransferase</keyword>
<dbReference type="InterPro" id="IPR013216">
    <property type="entry name" value="Methyltransf_11"/>
</dbReference>
<evidence type="ECO:0000259" key="4">
    <source>
        <dbReference type="Pfam" id="PF08241"/>
    </source>
</evidence>
<evidence type="ECO:0000313" key="5">
    <source>
        <dbReference type="EMBL" id="QPS21839.1"/>
    </source>
</evidence>
<reference evidence="6 7" key="1">
    <citation type="submission" date="2018-06" db="EMBL/GenBank/DDBJ databases">
        <authorList>
            <consortium name="Pathogen Informatics"/>
            <person name="Doyle S."/>
        </authorList>
    </citation>
    <scope>NUCLEOTIDE SEQUENCE [LARGE SCALE GENOMIC DNA]</scope>
    <source>
        <strain evidence="6 7">NCTC12961</strain>
    </source>
</reference>
<reference evidence="5 8" key="2">
    <citation type="submission" date="2020-12" db="EMBL/GenBank/DDBJ databases">
        <title>FDA dAtabase for Regulatory Grade micrObial Sequences (FDA-ARGOS): Supporting development and validation of Infectious Disease Dx tests.</title>
        <authorList>
            <person name="Sproer C."/>
            <person name="Gronow S."/>
            <person name="Severitt S."/>
            <person name="Schroder I."/>
            <person name="Tallon L."/>
            <person name="Sadzewicz L."/>
            <person name="Zhao X."/>
            <person name="Boylan J."/>
            <person name="Ott S."/>
            <person name="Bowen H."/>
            <person name="Vavikolanu K."/>
            <person name="Mehta A."/>
            <person name="Aluvathingal J."/>
            <person name="Nadendla S."/>
            <person name="Lowell S."/>
            <person name="Myers T."/>
            <person name="Yan Y."/>
            <person name="Sichtig H."/>
        </authorList>
    </citation>
    <scope>NUCLEOTIDE SEQUENCE [LARGE SCALE GENOMIC DNA]</scope>
    <source>
        <strain evidence="5 8">FDAARGOS_907</strain>
    </source>
</reference>
<dbReference type="AlphaFoldDB" id="A0A2X4U4H5"/>
<dbReference type="RefSeq" id="WP_062870022.1">
    <property type="nucleotide sequence ID" value="NZ_CAMITG010000003.1"/>
</dbReference>
<dbReference type="Proteomes" id="UP000594967">
    <property type="component" value="Chromosome"/>
</dbReference>
<evidence type="ECO:0000313" key="8">
    <source>
        <dbReference type="Proteomes" id="UP000594967"/>
    </source>
</evidence>
<keyword evidence="2" id="KW-0808">Transferase</keyword>
<dbReference type="PANTHER" id="PTHR43464:SF19">
    <property type="entry name" value="UBIQUINONE BIOSYNTHESIS O-METHYLTRANSFERASE, MITOCHONDRIAL"/>
    <property type="match status" value="1"/>
</dbReference>
<evidence type="ECO:0000256" key="3">
    <source>
        <dbReference type="ARBA" id="ARBA00022691"/>
    </source>
</evidence>
<sequence length="262" mass="29691">MPITNPIWSQEELAGEIAYNHDLATIIKNNAWHGLFESPKWILMNPADEVIDFYHKYIVNPSLALRQRFSLPGNKLHDLGCGGGRHLFYFNERGFDVTGSDLSENAIAFTQAELVRRHQKAELVLCPMTELPFENDTFDITISRAVINHASLQDVKKTIFEVARTTKKGGLFFVTFSSERASDWKKGTEVEEDVSYIPESGPEKGLIHTFLNAANTAALLEPFFRIEEIYLYEHPSWVTDAPGASDPNEYFGSEYVAICVRR</sequence>
<dbReference type="PANTHER" id="PTHR43464">
    <property type="entry name" value="METHYLTRANSFERASE"/>
    <property type="match status" value="1"/>
</dbReference>
<dbReference type="EMBL" id="LS483469">
    <property type="protein sequence ID" value="SQI34686.1"/>
    <property type="molecule type" value="Genomic_DNA"/>
</dbReference>
<dbReference type="Gene3D" id="3.40.50.150">
    <property type="entry name" value="Vaccinia Virus protein VP39"/>
    <property type="match status" value="1"/>
</dbReference>
<evidence type="ECO:0000313" key="6">
    <source>
        <dbReference type="EMBL" id="SQI34686.1"/>
    </source>
</evidence>
<dbReference type="EMBL" id="CP065673">
    <property type="protein sequence ID" value="QPS21839.1"/>
    <property type="molecule type" value="Genomic_DNA"/>
</dbReference>
<keyword evidence="3" id="KW-0949">S-adenosyl-L-methionine</keyword>
<dbReference type="Pfam" id="PF08241">
    <property type="entry name" value="Methyltransf_11"/>
    <property type="match status" value="1"/>
</dbReference>
<dbReference type="Proteomes" id="UP000248897">
    <property type="component" value="Chromosome 1"/>
</dbReference>